<feature type="compositionally biased region" description="Basic and acidic residues" evidence="1">
    <location>
        <begin position="369"/>
        <end position="382"/>
    </location>
</feature>
<dbReference type="InterPro" id="IPR010921">
    <property type="entry name" value="Trp_repressor/repl_initiator"/>
</dbReference>
<evidence type="ECO:0000313" key="4">
    <source>
        <dbReference type="Proteomes" id="UP001359485"/>
    </source>
</evidence>
<dbReference type="Gene3D" id="1.10.10.60">
    <property type="entry name" value="Homeodomain-like"/>
    <property type="match status" value="2"/>
</dbReference>
<proteinExistence type="predicted"/>
<feature type="domain" description="Brinker DNA-binding" evidence="2">
    <location>
        <begin position="33"/>
        <end position="88"/>
    </location>
</feature>
<dbReference type="EMBL" id="JAWJWF010000001">
    <property type="protein sequence ID" value="KAK6641701.1"/>
    <property type="molecule type" value="Genomic_DNA"/>
</dbReference>
<dbReference type="PANTHER" id="PTHR33215">
    <property type="entry name" value="PROTEIN DISTAL ANTENNA"/>
    <property type="match status" value="1"/>
</dbReference>
<feature type="region of interest" description="Disordered" evidence="1">
    <location>
        <begin position="87"/>
        <end position="119"/>
    </location>
</feature>
<feature type="region of interest" description="Disordered" evidence="1">
    <location>
        <begin position="1"/>
        <end position="30"/>
    </location>
</feature>
<feature type="region of interest" description="Disordered" evidence="1">
    <location>
        <begin position="357"/>
        <end position="401"/>
    </location>
</feature>
<reference evidence="3 4" key="1">
    <citation type="submission" date="2023-09" db="EMBL/GenBank/DDBJ databases">
        <title>Genomes of two closely related lineages of the louse Polyplax serrata with different host specificities.</title>
        <authorList>
            <person name="Martinu J."/>
            <person name="Tarabai H."/>
            <person name="Stefka J."/>
            <person name="Hypsa V."/>
        </authorList>
    </citation>
    <scope>NUCLEOTIDE SEQUENCE [LARGE SCALE GENOMIC DNA]</scope>
    <source>
        <strain evidence="3">98ZLc_SE</strain>
    </source>
</reference>
<comment type="caution">
    <text evidence="3">The sequence shown here is derived from an EMBL/GenBank/DDBJ whole genome shotgun (WGS) entry which is preliminary data.</text>
</comment>
<dbReference type="InterPro" id="IPR018586">
    <property type="entry name" value="Brinker_DNA-bd"/>
</dbReference>
<dbReference type="InterPro" id="IPR051839">
    <property type="entry name" value="RD_transcriptional_regulator"/>
</dbReference>
<feature type="compositionally biased region" description="Basic and acidic residues" evidence="1">
    <location>
        <begin position="87"/>
        <end position="97"/>
    </location>
</feature>
<dbReference type="SUPFAM" id="SSF48295">
    <property type="entry name" value="TrpR-like"/>
    <property type="match status" value="1"/>
</dbReference>
<evidence type="ECO:0000256" key="1">
    <source>
        <dbReference type="SAM" id="MobiDB-lite"/>
    </source>
</evidence>
<dbReference type="PANTHER" id="PTHR33215:SF13">
    <property type="entry name" value="PROTEIN DISTAL ANTENNA"/>
    <property type="match status" value="1"/>
</dbReference>
<accession>A0ABR1BE41</accession>
<feature type="compositionally biased region" description="Basic and acidic residues" evidence="1">
    <location>
        <begin position="107"/>
        <end position="116"/>
    </location>
</feature>
<keyword evidence="4" id="KW-1185">Reference proteome</keyword>
<evidence type="ECO:0000313" key="3">
    <source>
        <dbReference type="EMBL" id="KAK6641701.1"/>
    </source>
</evidence>
<feature type="domain" description="Brinker DNA-binding" evidence="2">
    <location>
        <begin position="596"/>
        <end position="649"/>
    </location>
</feature>
<gene>
    <name evidence="3" type="ORF">RUM44_013416</name>
</gene>
<protein>
    <recommendedName>
        <fullName evidence="2">Brinker DNA-binding domain-containing protein</fullName>
    </recommendedName>
</protein>
<evidence type="ECO:0000259" key="2">
    <source>
        <dbReference type="Pfam" id="PF09607"/>
    </source>
</evidence>
<dbReference type="Proteomes" id="UP001359485">
    <property type="component" value="Unassembled WGS sequence"/>
</dbReference>
<dbReference type="Pfam" id="PF09607">
    <property type="entry name" value="BrkDBD"/>
    <property type="match status" value="2"/>
</dbReference>
<sequence>MAQGLDMRSLGSAKSPAADSKPGDCVKRTRGMGSRRIFSPLFKLQVLDSYRNDVDCRGNQRATARKYNIHRRQIQKWLQCEQSLRTSVEENGKRDVTDLTGSKSRKKAGEGDDKTDATLNQSATAFARLEGDTARHDGDMVAATTMALRPPVHKRETRICGTRTVSVDDDVNVETQNLKRVAQKLYPSLQNIPYVPISVPVPGEKVTQSDVRNYYRSDIAFDLSPGLSDKRDDNFNRVLRTEDMNTEVPLDLKSKAHRSESLPEEFVASYTSVEALSDERSDKLIIGGENNCQSRLTSPHENIGGPKLSVSNTVLKCVVQKYNIDDIDERGLCSRESRSLSSPSVNDAESRSLVDAPAHKFSGPFPDQALEKKVQPGDESRKISYSIESQSPNDEPCPKKAKVETSSSYAKAISLFEHTKSFSPKRKWMQESMQEMLEDADQPQDSSSLPIKQRVKMNLRSLPEAAKNSQSLGTPNLSNFSIEKLCSTETSKAPRSQDQSTIQSSCTLGVTPELPFAYSPDPFIISKHGLIPIHLKSDVYNHDVHSKIMDYHHDDYSLSLPVKEEKVSDSEDADVDVLSTTPVEKKSFDFSGYNFGKRRSFSVQFKLTVLDAFYNDKDCNKNQRATARKFNINRRQVQKWLSQENDLRSESSLKNGKYLQRQRLTTDGRETEGCTRCPQHCLRNKEEMYEFDETIEVNVKPCSDKECLSGKNRFGPVREPRTRLTGEVDIYSKPLFPGDLKTTNFYHNYLYPDNNNLIFHDSVWSHLNSNALTVPNYQCLTTWHHPRGFDFCQDNPKIY</sequence>
<organism evidence="3 4">
    <name type="scientific">Polyplax serrata</name>
    <name type="common">Common mouse louse</name>
    <dbReference type="NCBI Taxonomy" id="468196"/>
    <lineage>
        <taxon>Eukaryota</taxon>
        <taxon>Metazoa</taxon>
        <taxon>Ecdysozoa</taxon>
        <taxon>Arthropoda</taxon>
        <taxon>Hexapoda</taxon>
        <taxon>Insecta</taxon>
        <taxon>Pterygota</taxon>
        <taxon>Neoptera</taxon>
        <taxon>Paraneoptera</taxon>
        <taxon>Psocodea</taxon>
        <taxon>Troctomorpha</taxon>
        <taxon>Phthiraptera</taxon>
        <taxon>Anoplura</taxon>
        <taxon>Polyplacidae</taxon>
        <taxon>Polyplax</taxon>
    </lineage>
</organism>
<name>A0ABR1BE41_POLSC</name>